<feature type="transmembrane region" description="Helical" evidence="12">
    <location>
        <begin position="173"/>
        <end position="191"/>
    </location>
</feature>
<dbReference type="PANTHER" id="PTHR32089:SF52">
    <property type="entry name" value="CHEMOTAXIS SIGNAL TRANSDUCTION SYSTEM METHYL ACCEPTING SENSORY TRANSDUCER WITH PAS SENSORY DOMAIN"/>
    <property type="match status" value="1"/>
</dbReference>
<keyword evidence="6 12" id="KW-0812">Transmembrane</keyword>
<feature type="domain" description="Methyl-accepting transducer" evidence="13">
    <location>
        <begin position="246"/>
        <end position="482"/>
    </location>
</feature>
<reference evidence="16" key="1">
    <citation type="submission" date="2018-05" db="EMBL/GenBank/DDBJ databases">
        <authorList>
            <person name="Cea G.-C."/>
            <person name="William W."/>
        </authorList>
    </citation>
    <scope>NUCLEOTIDE SEQUENCE [LARGE SCALE GENOMIC DNA]</scope>
    <source>
        <strain evidence="16">DB21MT 5</strain>
    </source>
</reference>
<comment type="similarity">
    <text evidence="10">Belongs to the methyl-accepting chemotaxis (MCP) protein family.</text>
</comment>
<dbReference type="OrthoDB" id="5675566at2"/>
<evidence type="ECO:0000313" key="15">
    <source>
        <dbReference type="EMBL" id="SQD77870.1"/>
    </source>
</evidence>
<dbReference type="PROSITE" id="PS50111">
    <property type="entry name" value="CHEMOTAXIS_TRANSDUC_2"/>
    <property type="match status" value="1"/>
</dbReference>
<dbReference type="KEGG" id="mya:MORIYA_1392"/>
<dbReference type="InterPro" id="IPR035965">
    <property type="entry name" value="PAS-like_dom_sf"/>
</dbReference>
<evidence type="ECO:0000256" key="1">
    <source>
        <dbReference type="ARBA" id="ARBA00004429"/>
    </source>
</evidence>
<sequence length="517" mass="57469">MSRSRVNITKTEVDFPQSEQLVSITDLQSIITYANDSFCQIAGYTLDELKGKPHNIVRHPDMPAAAFKDMWQKLQNGESWRGMVKNRCKNGDYYWVDAYVTPVYENDNIIGYQSVRARPTLKQKQDAQQLYNDLNNGKKVHDFHANFALKRALAVTLFFASHIISWFLANSMFMYMLLPTFIFGGLSIIFYEEFFRLPKFINQLKRTIDSPSRYIFSGKGLIAIANYPVAMLDAKVRTILGRSKDMGEHLTSLASELESSSKLSMEGLVEENSHLTQLATAITEMSATIREVSQNTNGAYDQVQGVQQACQQAVTVLDATQNKISELTSDVESAAISATKLVADADNISTIMSEIQGIADQTNLLALNAAIEAARAGEQGRGFAVVADEVRTLASRTQDATVHIQKSVVELQTTLKHWSTVMLTSKDKAEQCTHESIQAKQAMDQIMTRMNEISDITAQIATATEEQSVVANQVTQSVHTIDDISRKNTEISQQVNTNGVNVNNCANEINSLSTTFK</sequence>
<dbReference type="PROSITE" id="PS50112">
    <property type="entry name" value="PAS"/>
    <property type="match status" value="1"/>
</dbReference>
<dbReference type="FunFam" id="3.30.450.20:FF:000046">
    <property type="entry name" value="Aerotaxis sensor receptor"/>
    <property type="match status" value="1"/>
</dbReference>
<keyword evidence="8 12" id="KW-0472">Membrane</keyword>
<name>A0A330LM12_9GAMM</name>
<dbReference type="InterPro" id="IPR000014">
    <property type="entry name" value="PAS"/>
</dbReference>
<evidence type="ECO:0000256" key="6">
    <source>
        <dbReference type="ARBA" id="ARBA00022692"/>
    </source>
</evidence>
<dbReference type="InterPro" id="IPR013655">
    <property type="entry name" value="PAS_fold_3"/>
</dbReference>
<evidence type="ECO:0000256" key="4">
    <source>
        <dbReference type="ARBA" id="ARBA00022500"/>
    </source>
</evidence>
<dbReference type="AlphaFoldDB" id="A0A330LM12"/>
<proteinExistence type="inferred from homology"/>
<comment type="subcellular location">
    <subcellularLocation>
        <location evidence="1">Cell inner membrane</location>
        <topology evidence="1">Multi-pass membrane protein</topology>
    </subcellularLocation>
</comment>
<keyword evidence="4" id="KW-0145">Chemotaxis</keyword>
<evidence type="ECO:0000256" key="8">
    <source>
        <dbReference type="ARBA" id="ARBA00023136"/>
    </source>
</evidence>
<evidence type="ECO:0000259" key="14">
    <source>
        <dbReference type="PROSITE" id="PS50112"/>
    </source>
</evidence>
<dbReference type="FunFam" id="1.10.287.950:FF:000001">
    <property type="entry name" value="Methyl-accepting chemotaxis sensory transducer"/>
    <property type="match status" value="1"/>
</dbReference>
<keyword evidence="16" id="KW-1185">Reference proteome</keyword>
<evidence type="ECO:0000256" key="11">
    <source>
        <dbReference type="PROSITE-ProRule" id="PRU00284"/>
    </source>
</evidence>
<dbReference type="RefSeq" id="WP_112713690.1">
    <property type="nucleotide sequence ID" value="NZ_LS483250.1"/>
</dbReference>
<feature type="domain" description="PAS" evidence="14">
    <location>
        <begin position="22"/>
        <end position="77"/>
    </location>
</feature>
<keyword evidence="3" id="KW-0488">Methylation</keyword>
<evidence type="ECO:0000259" key="13">
    <source>
        <dbReference type="PROSITE" id="PS50111"/>
    </source>
</evidence>
<dbReference type="NCBIfam" id="TIGR00229">
    <property type="entry name" value="sensory_box"/>
    <property type="match status" value="1"/>
</dbReference>
<dbReference type="SUPFAM" id="SSF58104">
    <property type="entry name" value="Methyl-accepting chemotaxis protein (MCP) signaling domain"/>
    <property type="match status" value="1"/>
</dbReference>
<dbReference type="CDD" id="cd11386">
    <property type="entry name" value="MCP_signal"/>
    <property type="match status" value="1"/>
</dbReference>
<evidence type="ECO:0000256" key="5">
    <source>
        <dbReference type="ARBA" id="ARBA00022519"/>
    </source>
</evidence>
<evidence type="ECO:0000256" key="9">
    <source>
        <dbReference type="ARBA" id="ARBA00023224"/>
    </source>
</evidence>
<dbReference type="Gene3D" id="3.30.450.20">
    <property type="entry name" value="PAS domain"/>
    <property type="match status" value="1"/>
</dbReference>
<dbReference type="GO" id="GO:0005886">
    <property type="term" value="C:plasma membrane"/>
    <property type="evidence" value="ECO:0007669"/>
    <property type="project" value="UniProtKB-SubCell"/>
</dbReference>
<dbReference type="Pfam" id="PF00015">
    <property type="entry name" value="MCPsignal"/>
    <property type="match status" value="1"/>
</dbReference>
<dbReference type="Gene3D" id="1.10.287.950">
    <property type="entry name" value="Methyl-accepting chemotaxis protein"/>
    <property type="match status" value="1"/>
</dbReference>
<evidence type="ECO:0000256" key="12">
    <source>
        <dbReference type="SAM" id="Phobius"/>
    </source>
</evidence>
<evidence type="ECO:0000256" key="10">
    <source>
        <dbReference type="ARBA" id="ARBA00029447"/>
    </source>
</evidence>
<evidence type="ECO:0000256" key="3">
    <source>
        <dbReference type="ARBA" id="ARBA00022481"/>
    </source>
</evidence>
<feature type="transmembrane region" description="Helical" evidence="12">
    <location>
        <begin position="148"/>
        <end position="167"/>
    </location>
</feature>
<dbReference type="Pfam" id="PF08447">
    <property type="entry name" value="PAS_3"/>
    <property type="match status" value="1"/>
</dbReference>
<keyword evidence="7 12" id="KW-1133">Transmembrane helix</keyword>
<dbReference type="GO" id="GO:0007165">
    <property type="term" value="P:signal transduction"/>
    <property type="evidence" value="ECO:0007669"/>
    <property type="project" value="UniProtKB-KW"/>
</dbReference>
<dbReference type="CDD" id="cd00130">
    <property type="entry name" value="PAS"/>
    <property type="match status" value="1"/>
</dbReference>
<evidence type="ECO:0000313" key="16">
    <source>
        <dbReference type="Proteomes" id="UP000250163"/>
    </source>
</evidence>
<protein>
    <submittedName>
        <fullName evidence="15">Methyl-accepting chemotaxis protein</fullName>
    </submittedName>
</protein>
<dbReference type="SMART" id="SM00283">
    <property type="entry name" value="MA"/>
    <property type="match status" value="1"/>
</dbReference>
<dbReference type="EMBL" id="LS483250">
    <property type="protein sequence ID" value="SQD77870.1"/>
    <property type="molecule type" value="Genomic_DNA"/>
</dbReference>
<accession>A0A330LM12</accession>
<dbReference type="InterPro" id="IPR004089">
    <property type="entry name" value="MCPsignal_dom"/>
</dbReference>
<dbReference type="SMART" id="SM00091">
    <property type="entry name" value="PAS"/>
    <property type="match status" value="1"/>
</dbReference>
<organism evidence="15 16">
    <name type="scientific">Moritella yayanosii</name>
    <dbReference type="NCBI Taxonomy" id="69539"/>
    <lineage>
        <taxon>Bacteria</taxon>
        <taxon>Pseudomonadati</taxon>
        <taxon>Pseudomonadota</taxon>
        <taxon>Gammaproteobacteria</taxon>
        <taxon>Alteromonadales</taxon>
        <taxon>Moritellaceae</taxon>
        <taxon>Moritella</taxon>
    </lineage>
</organism>
<dbReference type="InterPro" id="IPR001610">
    <property type="entry name" value="PAC"/>
</dbReference>
<keyword evidence="9 11" id="KW-0807">Transducer</keyword>
<gene>
    <name evidence="15" type="ORF">MORIYA_1392</name>
</gene>
<dbReference type="Proteomes" id="UP000250163">
    <property type="component" value="Chromosome MORIYA"/>
</dbReference>
<dbReference type="SMART" id="SM00086">
    <property type="entry name" value="PAC"/>
    <property type="match status" value="1"/>
</dbReference>
<dbReference type="PANTHER" id="PTHR32089">
    <property type="entry name" value="METHYL-ACCEPTING CHEMOTAXIS PROTEIN MCPB"/>
    <property type="match status" value="1"/>
</dbReference>
<dbReference type="SUPFAM" id="SSF55785">
    <property type="entry name" value="PYP-like sensor domain (PAS domain)"/>
    <property type="match status" value="1"/>
</dbReference>
<evidence type="ECO:0000256" key="7">
    <source>
        <dbReference type="ARBA" id="ARBA00022989"/>
    </source>
</evidence>
<evidence type="ECO:0000256" key="2">
    <source>
        <dbReference type="ARBA" id="ARBA00022475"/>
    </source>
</evidence>
<keyword evidence="2" id="KW-1003">Cell membrane</keyword>
<dbReference type="GO" id="GO:0052131">
    <property type="term" value="P:positive aerotaxis"/>
    <property type="evidence" value="ECO:0007669"/>
    <property type="project" value="UniProtKB-ARBA"/>
</dbReference>
<keyword evidence="5" id="KW-0997">Cell inner membrane</keyword>